<proteinExistence type="predicted"/>
<organism evidence="2 3">
    <name type="scientific">Sphingomonas metalli</name>
    <dbReference type="NCBI Taxonomy" id="1779358"/>
    <lineage>
        <taxon>Bacteria</taxon>
        <taxon>Pseudomonadati</taxon>
        <taxon>Pseudomonadota</taxon>
        <taxon>Alphaproteobacteria</taxon>
        <taxon>Sphingomonadales</taxon>
        <taxon>Sphingomonadaceae</taxon>
        <taxon>Sphingomonas</taxon>
    </lineage>
</organism>
<accession>A0A916TAV9</accession>
<reference evidence="2" key="2">
    <citation type="submission" date="2020-09" db="EMBL/GenBank/DDBJ databases">
        <authorList>
            <person name="Sun Q."/>
            <person name="Zhou Y."/>
        </authorList>
    </citation>
    <scope>NUCLEOTIDE SEQUENCE</scope>
    <source>
        <strain evidence="2">CGMCC 1.15330</strain>
    </source>
</reference>
<dbReference type="AlphaFoldDB" id="A0A916TAV9"/>
<evidence type="ECO:0000313" key="3">
    <source>
        <dbReference type="Proteomes" id="UP000623067"/>
    </source>
</evidence>
<dbReference type="EMBL" id="BMIH01000004">
    <property type="protein sequence ID" value="GGB38277.1"/>
    <property type="molecule type" value="Genomic_DNA"/>
</dbReference>
<gene>
    <name evidence="2" type="ORF">GCM10011380_29600</name>
</gene>
<evidence type="ECO:0000256" key="1">
    <source>
        <dbReference type="SAM" id="SignalP"/>
    </source>
</evidence>
<reference evidence="2" key="1">
    <citation type="journal article" date="2014" name="Int. J. Syst. Evol. Microbiol.">
        <title>Complete genome sequence of Corynebacterium casei LMG S-19264T (=DSM 44701T), isolated from a smear-ripened cheese.</title>
        <authorList>
            <consortium name="US DOE Joint Genome Institute (JGI-PGF)"/>
            <person name="Walter F."/>
            <person name="Albersmeier A."/>
            <person name="Kalinowski J."/>
            <person name="Ruckert C."/>
        </authorList>
    </citation>
    <scope>NUCLEOTIDE SEQUENCE</scope>
    <source>
        <strain evidence="2">CGMCC 1.15330</strain>
    </source>
</reference>
<sequence>MKPLSSFLAVAFCTAAPASAKTILFVGNSFTFGANSPVRVLDADRVTDLNGEGVGGVPGLFRRFAEQAGLDWQVSLETAPGRTLGWHLANRRPLVDRAWDAVVLQEYSTLDPQRPGDATAYIADAHRFAAMLRARNPSVAITLTATWTRPDLALAPDAQPGGRWTGSGVAAMANDLRRAADRAAGAARARVAPVGQAFTCAIRAGAADEDPYDGIAFGRVPLWSFDHYHASSYGYYLEALVLFARVTGRDPLALGDRERAAADLGFSPAETRALQRAAHDAIASDGACGA</sequence>
<dbReference type="Gene3D" id="3.40.50.1110">
    <property type="entry name" value="SGNH hydrolase"/>
    <property type="match status" value="1"/>
</dbReference>
<feature type="chain" id="PRO_5037892794" description="PEP-CTERM sorting domain-containing protein" evidence="1">
    <location>
        <begin position="21"/>
        <end position="290"/>
    </location>
</feature>
<evidence type="ECO:0008006" key="4">
    <source>
        <dbReference type="Google" id="ProtNLM"/>
    </source>
</evidence>
<dbReference type="RefSeq" id="WP_188659551.1">
    <property type="nucleotide sequence ID" value="NZ_BMIH01000004.1"/>
</dbReference>
<feature type="signal peptide" evidence="1">
    <location>
        <begin position="1"/>
        <end position="20"/>
    </location>
</feature>
<comment type="caution">
    <text evidence="2">The sequence shown here is derived from an EMBL/GenBank/DDBJ whole genome shotgun (WGS) entry which is preliminary data.</text>
</comment>
<dbReference type="GO" id="GO:0016788">
    <property type="term" value="F:hydrolase activity, acting on ester bonds"/>
    <property type="evidence" value="ECO:0007669"/>
    <property type="project" value="UniProtKB-ARBA"/>
</dbReference>
<keyword evidence="3" id="KW-1185">Reference proteome</keyword>
<keyword evidence="1" id="KW-0732">Signal</keyword>
<name>A0A916TAV9_9SPHN</name>
<dbReference type="Proteomes" id="UP000623067">
    <property type="component" value="Unassembled WGS sequence"/>
</dbReference>
<protein>
    <recommendedName>
        <fullName evidence="4">PEP-CTERM sorting domain-containing protein</fullName>
    </recommendedName>
</protein>
<dbReference type="SUPFAM" id="SSF52266">
    <property type="entry name" value="SGNH hydrolase"/>
    <property type="match status" value="1"/>
</dbReference>
<dbReference type="InterPro" id="IPR036514">
    <property type="entry name" value="SGNH_hydro_sf"/>
</dbReference>
<evidence type="ECO:0000313" key="2">
    <source>
        <dbReference type="EMBL" id="GGB38277.1"/>
    </source>
</evidence>